<dbReference type="PROSITE" id="PS51278">
    <property type="entry name" value="GATASE_TYPE_2"/>
    <property type="match status" value="1"/>
</dbReference>
<dbReference type="Pfam" id="PF13537">
    <property type="entry name" value="GATase_7"/>
    <property type="match status" value="1"/>
</dbReference>
<keyword evidence="5 10" id="KW-0067">ATP-binding</keyword>
<feature type="binding site" evidence="10">
    <location>
        <position position="102"/>
    </location>
    <ligand>
        <name>L-glutamine</name>
        <dbReference type="ChEBI" id="CHEBI:58359"/>
    </ligand>
</feature>
<accession>A0A2A6E214</accession>
<dbReference type="EC" id="6.3.5.4" evidence="3"/>
<protein>
    <recommendedName>
        <fullName evidence="3">asparagine synthase (glutamine-hydrolyzing)</fullName>
        <ecNumber evidence="3">6.3.5.4</ecNumber>
    </recommendedName>
</protein>
<dbReference type="PANTHER" id="PTHR43284:SF1">
    <property type="entry name" value="ASPARAGINE SYNTHETASE"/>
    <property type="match status" value="1"/>
</dbReference>
<dbReference type="InterPro" id="IPR029055">
    <property type="entry name" value="Ntn_hydrolases_N"/>
</dbReference>
<dbReference type="GO" id="GO:0004066">
    <property type="term" value="F:asparagine synthase (glutamine-hydrolyzing) activity"/>
    <property type="evidence" value="ECO:0007669"/>
    <property type="project" value="UniProtKB-EC"/>
</dbReference>
<evidence type="ECO:0000313" key="13">
    <source>
        <dbReference type="EMBL" id="PDO11035.1"/>
    </source>
</evidence>
<reference evidence="13 14" key="1">
    <citation type="submission" date="2016-12" db="EMBL/GenBank/DDBJ databases">
        <title>Candidatus Reconcilibacillus cellulovorans genome.</title>
        <authorList>
            <person name="Kolinko S."/>
            <person name="Wu Y.-W."/>
            <person name="Tachea F."/>
            <person name="Denzel E."/>
            <person name="Hiras J."/>
            <person name="Baecker N."/>
            <person name="Chan L.J."/>
            <person name="Eichorst S.A."/>
            <person name="Frey D."/>
            <person name="Adams P.D."/>
            <person name="Pray T."/>
            <person name="Tanjore D."/>
            <person name="Petzold C.J."/>
            <person name="Gladden J.M."/>
            <person name="Simmons B.A."/>
            <person name="Singer S.W."/>
        </authorList>
    </citation>
    <scope>NUCLEOTIDE SEQUENCE [LARGE SCALE GENOMIC DNA]</scope>
    <source>
        <strain evidence="13">JTherm</strain>
    </source>
</reference>
<dbReference type="InterPro" id="IPR014729">
    <property type="entry name" value="Rossmann-like_a/b/a_fold"/>
</dbReference>
<evidence type="ECO:0000256" key="10">
    <source>
        <dbReference type="PIRSR" id="PIRSR001589-2"/>
    </source>
</evidence>
<feature type="binding site" evidence="10">
    <location>
        <begin position="377"/>
        <end position="378"/>
    </location>
    <ligand>
        <name>ATP</name>
        <dbReference type="ChEBI" id="CHEBI:30616"/>
    </ligand>
</feature>
<dbReference type="PANTHER" id="PTHR43284">
    <property type="entry name" value="ASPARAGINE SYNTHETASE (GLUTAMINE-HYDROLYZING)"/>
    <property type="match status" value="1"/>
</dbReference>
<name>A0A2A6E214_9BACL</name>
<dbReference type="EMBL" id="MOXJ01000006">
    <property type="protein sequence ID" value="PDO11035.1"/>
    <property type="molecule type" value="Genomic_DNA"/>
</dbReference>
<evidence type="ECO:0000256" key="3">
    <source>
        <dbReference type="ARBA" id="ARBA00012737"/>
    </source>
</evidence>
<keyword evidence="7 9" id="KW-0315">Glutamine amidotransferase</keyword>
<sequence length="616" mass="69295">MCGIAGWIDWTRDLTGAADIVEAMTETLAPRGPDASGTWLSRSCAFGHRRLCVIDPAGGAQPMIGERGGRKYVIVYNGELYNTAELRAELEARGHRFRTRCDTEVVLLSFIEWGDRCVERLNGIFAFAVWDNTAQRVFLARDRLGVKPLFYVRRNGMLLFASEPKALLAHPSVKPEIDAEGLAEIIAIGPARTPGHGVYRGVRELRPGFWLAYSRDGCTIRPYWRLTPRPHEETEEETAEHVRWLLADTVRRQLVSDVPVCTLLSGGLDSSTLTALAAETLHESGGGPLRTFSVDYADNDRYFRPGAFQPDADTPWIERAVGWLGTEHRRVVIDTPELVAALDDAVAARDLPGMADIDASLLLFCREIKKNATVALSGEAADEVFGGYPWFFREDAQNADAFPWSLNAQARFSLWSPDVLKATGAEEYAKERYSQALAETPRADWEDEEANRIRVMSYLNITRFMPTLLDRKDRMSMACGLEVRVPFCDHRLVEYVWNIPWPIRTAGNREKGILRKAMRGVLPDDMLARKKSPYPKTHRPDYAAAVRRRLAEVLDDPNAPIVPLLNVPHVRRLVAGEDPQSDESPFFGQLMTGPQTLAYLLQVNTWMKKYRVRVVL</sequence>
<dbReference type="Gene3D" id="3.40.50.620">
    <property type="entry name" value="HUPs"/>
    <property type="match status" value="1"/>
</dbReference>
<keyword evidence="6 9" id="KW-0061">Asparagine biosynthesis</keyword>
<dbReference type="Pfam" id="PF00733">
    <property type="entry name" value="Asn_synthase"/>
    <property type="match status" value="1"/>
</dbReference>
<evidence type="ECO:0000256" key="11">
    <source>
        <dbReference type="PIRSR" id="PIRSR001589-3"/>
    </source>
</evidence>
<dbReference type="InterPro" id="IPR051786">
    <property type="entry name" value="ASN_synthetase/amidase"/>
</dbReference>
<evidence type="ECO:0000259" key="12">
    <source>
        <dbReference type="PROSITE" id="PS51278"/>
    </source>
</evidence>
<dbReference type="InterPro" id="IPR006426">
    <property type="entry name" value="Asn_synth_AEB"/>
</dbReference>
<comment type="catalytic activity">
    <reaction evidence="8">
        <text>L-aspartate + L-glutamine + ATP + H2O = L-asparagine + L-glutamate + AMP + diphosphate + H(+)</text>
        <dbReference type="Rhea" id="RHEA:12228"/>
        <dbReference type="ChEBI" id="CHEBI:15377"/>
        <dbReference type="ChEBI" id="CHEBI:15378"/>
        <dbReference type="ChEBI" id="CHEBI:29985"/>
        <dbReference type="ChEBI" id="CHEBI:29991"/>
        <dbReference type="ChEBI" id="CHEBI:30616"/>
        <dbReference type="ChEBI" id="CHEBI:33019"/>
        <dbReference type="ChEBI" id="CHEBI:58048"/>
        <dbReference type="ChEBI" id="CHEBI:58359"/>
        <dbReference type="ChEBI" id="CHEBI:456215"/>
        <dbReference type="EC" id="6.3.5.4"/>
    </reaction>
</comment>
<feature type="active site" description="For GATase activity" evidence="9">
    <location>
        <position position="2"/>
    </location>
</feature>
<keyword evidence="4 10" id="KW-0547">Nucleotide-binding</keyword>
<organism evidence="13 14">
    <name type="scientific">Candidatus Reconcilbacillus cellulovorans</name>
    <dbReference type="NCBI Taxonomy" id="1906605"/>
    <lineage>
        <taxon>Bacteria</taxon>
        <taxon>Bacillati</taxon>
        <taxon>Bacillota</taxon>
        <taxon>Bacilli</taxon>
        <taxon>Bacillales</taxon>
        <taxon>Paenibacillaceae</taxon>
        <taxon>Candidatus Reconcilbacillus</taxon>
    </lineage>
</organism>
<comment type="similarity">
    <text evidence="2">Belongs to the asparagine synthetase family.</text>
</comment>
<dbReference type="CDD" id="cd01991">
    <property type="entry name" value="Asn_synthase_B_C"/>
    <property type="match status" value="1"/>
</dbReference>
<comment type="pathway">
    <text evidence="1">Amino-acid biosynthesis; L-asparagine biosynthesis; L-asparagine from L-aspartate (L-Gln route): step 1/1.</text>
</comment>
<comment type="caution">
    <text evidence="13">The sequence shown here is derived from an EMBL/GenBank/DDBJ whole genome shotgun (WGS) entry which is preliminary data.</text>
</comment>
<evidence type="ECO:0000256" key="8">
    <source>
        <dbReference type="ARBA" id="ARBA00048741"/>
    </source>
</evidence>
<gene>
    <name evidence="13" type="ORF">BLM47_04255</name>
</gene>
<evidence type="ECO:0000256" key="1">
    <source>
        <dbReference type="ARBA" id="ARBA00005187"/>
    </source>
</evidence>
<evidence type="ECO:0000256" key="2">
    <source>
        <dbReference type="ARBA" id="ARBA00005752"/>
    </source>
</evidence>
<dbReference type="CDD" id="cd00712">
    <property type="entry name" value="AsnB"/>
    <property type="match status" value="1"/>
</dbReference>
<dbReference type="GO" id="GO:0005829">
    <property type="term" value="C:cytosol"/>
    <property type="evidence" value="ECO:0007669"/>
    <property type="project" value="TreeGrafter"/>
</dbReference>
<feature type="site" description="Important for beta-aspartyl-AMP intermediate formation" evidence="11">
    <location>
        <position position="379"/>
    </location>
</feature>
<feature type="domain" description="Glutamine amidotransferase type-2" evidence="12">
    <location>
        <begin position="2"/>
        <end position="216"/>
    </location>
</feature>
<dbReference type="PIRSF" id="PIRSF001589">
    <property type="entry name" value="Asn_synthetase_glu-h"/>
    <property type="match status" value="1"/>
</dbReference>
<feature type="binding site" evidence="10">
    <location>
        <position position="294"/>
    </location>
    <ligand>
        <name>ATP</name>
        <dbReference type="ChEBI" id="CHEBI:30616"/>
    </ligand>
</feature>
<dbReference type="Gene3D" id="3.60.20.10">
    <property type="entry name" value="Glutamine Phosphoribosylpyrophosphate, subunit 1, domain 1"/>
    <property type="match status" value="1"/>
</dbReference>
<evidence type="ECO:0000256" key="6">
    <source>
        <dbReference type="ARBA" id="ARBA00022888"/>
    </source>
</evidence>
<dbReference type="InterPro" id="IPR033738">
    <property type="entry name" value="AsnB_N"/>
</dbReference>
<dbReference type="SUPFAM" id="SSF56235">
    <property type="entry name" value="N-terminal nucleophile aminohydrolases (Ntn hydrolases)"/>
    <property type="match status" value="1"/>
</dbReference>
<evidence type="ECO:0000256" key="7">
    <source>
        <dbReference type="ARBA" id="ARBA00022962"/>
    </source>
</evidence>
<dbReference type="GO" id="GO:0006529">
    <property type="term" value="P:asparagine biosynthetic process"/>
    <property type="evidence" value="ECO:0007669"/>
    <property type="project" value="UniProtKB-KW"/>
</dbReference>
<feature type="binding site" evidence="10">
    <location>
        <position position="263"/>
    </location>
    <ligand>
        <name>ATP</name>
        <dbReference type="ChEBI" id="CHEBI:30616"/>
    </ligand>
</feature>
<keyword evidence="9" id="KW-0028">Amino-acid biosynthesis</keyword>
<evidence type="ECO:0000313" key="14">
    <source>
        <dbReference type="Proteomes" id="UP000243688"/>
    </source>
</evidence>
<evidence type="ECO:0000256" key="4">
    <source>
        <dbReference type="ARBA" id="ARBA00022741"/>
    </source>
</evidence>
<dbReference type="InterPro" id="IPR017932">
    <property type="entry name" value="GATase_2_dom"/>
</dbReference>
<dbReference type="Proteomes" id="UP000243688">
    <property type="component" value="Unassembled WGS sequence"/>
</dbReference>
<dbReference type="NCBIfam" id="TIGR01536">
    <property type="entry name" value="asn_synth_AEB"/>
    <property type="match status" value="1"/>
</dbReference>
<dbReference type="SUPFAM" id="SSF52402">
    <property type="entry name" value="Adenine nucleotide alpha hydrolases-like"/>
    <property type="match status" value="1"/>
</dbReference>
<evidence type="ECO:0000256" key="5">
    <source>
        <dbReference type="ARBA" id="ARBA00022840"/>
    </source>
</evidence>
<dbReference type="InterPro" id="IPR001962">
    <property type="entry name" value="Asn_synthase"/>
</dbReference>
<evidence type="ECO:0000256" key="9">
    <source>
        <dbReference type="PIRSR" id="PIRSR001589-1"/>
    </source>
</evidence>
<dbReference type="AlphaFoldDB" id="A0A2A6E214"/>
<dbReference type="GO" id="GO:0005524">
    <property type="term" value="F:ATP binding"/>
    <property type="evidence" value="ECO:0007669"/>
    <property type="project" value="UniProtKB-KW"/>
</dbReference>
<proteinExistence type="inferred from homology"/>